<dbReference type="GO" id="GO:0009001">
    <property type="term" value="F:serine O-acetyltransferase activity"/>
    <property type="evidence" value="ECO:0007669"/>
    <property type="project" value="UniProtKB-EC"/>
</dbReference>
<keyword evidence="1" id="KW-0808">Transferase</keyword>
<dbReference type="Pfam" id="PF00132">
    <property type="entry name" value="Hexapep"/>
    <property type="match status" value="1"/>
</dbReference>
<dbReference type="Proteomes" id="UP000093807">
    <property type="component" value="Unassembled WGS sequence"/>
</dbReference>
<dbReference type="InterPro" id="IPR001451">
    <property type="entry name" value="Hexapep"/>
</dbReference>
<dbReference type="RefSeq" id="WP_064716136.1">
    <property type="nucleotide sequence ID" value="NZ_JMTM01000065.1"/>
</dbReference>
<evidence type="ECO:0000313" key="2">
    <source>
        <dbReference type="Proteomes" id="UP000093807"/>
    </source>
</evidence>
<accession>A0A199XP39</accession>
<dbReference type="PANTHER" id="PTHR42811">
    <property type="entry name" value="SERINE ACETYLTRANSFERASE"/>
    <property type="match status" value="1"/>
</dbReference>
<gene>
    <name evidence="1" type="primary">cysE</name>
    <name evidence="1" type="ORF">FLB_23550</name>
</gene>
<organism evidence="1 2">
    <name type="scientific">Flavobacterium succinicans</name>
    <dbReference type="NCBI Taxonomy" id="29536"/>
    <lineage>
        <taxon>Bacteria</taxon>
        <taxon>Pseudomonadati</taxon>
        <taxon>Bacteroidota</taxon>
        <taxon>Flavobacteriia</taxon>
        <taxon>Flavobacteriales</taxon>
        <taxon>Flavobacteriaceae</taxon>
        <taxon>Flavobacterium</taxon>
    </lineage>
</organism>
<keyword evidence="2" id="KW-1185">Reference proteome</keyword>
<sequence>MEVLDKEYTAFKKTVSNDYPYELSIDDNELFPIFKKTHNAICEQHSRINNKFFSNEGKGIIDFKFLDHYLIFCYRVANYIYKNSGNILLAEAIYYSSRIRTSTDLYYTAEIGDYFIPGHSIGTVMDSRAKYGELFKIYNGVHIGPYNIQGVEPKDWKHPRFGNAVTLLANTSVYGDTEIGDNVIVGVGAVIVNEKIPSNCIVMGQSPRLFVLPINVSNFDLLNKHN</sequence>
<name>A0A199XP39_9FLAO</name>
<dbReference type="SUPFAM" id="SSF51161">
    <property type="entry name" value="Trimeric LpxA-like enzymes"/>
    <property type="match status" value="1"/>
</dbReference>
<evidence type="ECO:0000313" key="1">
    <source>
        <dbReference type="EMBL" id="OAZ03109.1"/>
    </source>
</evidence>
<keyword evidence="1" id="KW-0012">Acyltransferase</keyword>
<protein>
    <submittedName>
        <fullName evidence="1">Serine acetyltransferase</fullName>
        <ecNumber evidence="1">2.3.1.30</ecNumber>
    </submittedName>
</protein>
<reference evidence="1 2" key="1">
    <citation type="submission" date="2016-06" db="EMBL/GenBank/DDBJ databases">
        <title>Draft genome sequence of Flavobacterium succinicans strain DD5b.</title>
        <authorList>
            <person name="Poehlein A."/>
            <person name="Daniel R."/>
            <person name="Simeonova D.D."/>
        </authorList>
    </citation>
    <scope>NUCLEOTIDE SEQUENCE [LARGE SCALE GENOMIC DNA]</scope>
    <source>
        <strain evidence="1 2">DD5b</strain>
    </source>
</reference>
<comment type="caution">
    <text evidence="1">The sequence shown here is derived from an EMBL/GenBank/DDBJ whole genome shotgun (WGS) entry which is preliminary data.</text>
</comment>
<proteinExistence type="predicted"/>
<dbReference type="EC" id="2.3.1.30" evidence="1"/>
<dbReference type="AlphaFoldDB" id="A0A199XP39"/>
<dbReference type="EMBL" id="JMTM01000065">
    <property type="protein sequence ID" value="OAZ03109.1"/>
    <property type="molecule type" value="Genomic_DNA"/>
</dbReference>
<dbReference type="Gene3D" id="2.160.10.10">
    <property type="entry name" value="Hexapeptide repeat proteins"/>
    <property type="match status" value="1"/>
</dbReference>
<dbReference type="PATRIC" id="fig|29536.5.peg.2454"/>
<dbReference type="OrthoDB" id="9814490at2"/>
<dbReference type="InterPro" id="IPR011004">
    <property type="entry name" value="Trimer_LpxA-like_sf"/>
</dbReference>